<dbReference type="AlphaFoldDB" id="A0A0F9IEB6"/>
<protein>
    <submittedName>
        <fullName evidence="2">Uncharacterized protein</fullName>
    </submittedName>
</protein>
<reference evidence="2" key="1">
    <citation type="journal article" date="2015" name="Nature">
        <title>Complex archaea that bridge the gap between prokaryotes and eukaryotes.</title>
        <authorList>
            <person name="Spang A."/>
            <person name="Saw J.H."/>
            <person name="Jorgensen S.L."/>
            <person name="Zaremba-Niedzwiedzka K."/>
            <person name="Martijn J."/>
            <person name="Lind A.E."/>
            <person name="van Eijk R."/>
            <person name="Schleper C."/>
            <person name="Guy L."/>
            <person name="Ettema T.J."/>
        </authorList>
    </citation>
    <scope>NUCLEOTIDE SEQUENCE</scope>
</reference>
<evidence type="ECO:0000313" key="2">
    <source>
        <dbReference type="EMBL" id="KKL92165.1"/>
    </source>
</evidence>
<dbReference type="EMBL" id="LAZR01019541">
    <property type="protein sequence ID" value="KKL92165.1"/>
    <property type="molecule type" value="Genomic_DNA"/>
</dbReference>
<comment type="caution">
    <text evidence="2">The sequence shown here is derived from an EMBL/GenBank/DDBJ whole genome shotgun (WGS) entry which is preliminary data.</text>
</comment>
<feature type="region of interest" description="Disordered" evidence="1">
    <location>
        <begin position="85"/>
        <end position="104"/>
    </location>
</feature>
<sequence length="104" mass="11534">MNGQHTHDDDGPKLLAPVPAKVFMAMQYLDWCRECQVHYSDSEIGDKVKRLELDPKEKAVKTKALGVLEQYFGGESSFDNVVVPEGMPATQKGDDDRPKAPVTS</sequence>
<evidence type="ECO:0000256" key="1">
    <source>
        <dbReference type="SAM" id="MobiDB-lite"/>
    </source>
</evidence>
<accession>A0A0F9IEB6</accession>
<organism evidence="2">
    <name type="scientific">marine sediment metagenome</name>
    <dbReference type="NCBI Taxonomy" id="412755"/>
    <lineage>
        <taxon>unclassified sequences</taxon>
        <taxon>metagenomes</taxon>
        <taxon>ecological metagenomes</taxon>
    </lineage>
</organism>
<name>A0A0F9IEB6_9ZZZZ</name>
<proteinExistence type="predicted"/>
<feature type="compositionally biased region" description="Basic and acidic residues" evidence="1">
    <location>
        <begin position="92"/>
        <end position="104"/>
    </location>
</feature>
<gene>
    <name evidence="2" type="ORF">LCGC14_1887400</name>
</gene>